<evidence type="ECO:0000313" key="17">
    <source>
        <dbReference type="Proteomes" id="UP001597545"/>
    </source>
</evidence>
<dbReference type="InterPro" id="IPR000531">
    <property type="entry name" value="Beta-barrel_TonB"/>
</dbReference>
<evidence type="ECO:0000256" key="7">
    <source>
        <dbReference type="ARBA" id="ARBA00023077"/>
    </source>
</evidence>
<evidence type="ECO:0000256" key="3">
    <source>
        <dbReference type="ARBA" id="ARBA00022452"/>
    </source>
</evidence>
<name>A0ABW5KDP6_9SPHI</name>
<evidence type="ECO:0000256" key="9">
    <source>
        <dbReference type="ARBA" id="ARBA00023237"/>
    </source>
</evidence>
<keyword evidence="4" id="KW-0410">Iron transport</keyword>
<dbReference type="NCBIfam" id="TIGR04057">
    <property type="entry name" value="SusC_RagA_signa"/>
    <property type="match status" value="1"/>
</dbReference>
<keyword evidence="5 10" id="KW-0812">Transmembrane</keyword>
<keyword evidence="16" id="KW-0675">Receptor</keyword>
<evidence type="ECO:0000256" key="10">
    <source>
        <dbReference type="PROSITE-ProRule" id="PRU01360"/>
    </source>
</evidence>
<dbReference type="SUPFAM" id="SSF56935">
    <property type="entry name" value="Porins"/>
    <property type="match status" value="1"/>
</dbReference>
<evidence type="ECO:0000256" key="2">
    <source>
        <dbReference type="ARBA" id="ARBA00022448"/>
    </source>
</evidence>
<dbReference type="InterPro" id="IPR036942">
    <property type="entry name" value="Beta-barrel_TonB_sf"/>
</dbReference>
<keyword evidence="9 10" id="KW-0998">Cell outer membrane</keyword>
<keyword evidence="17" id="KW-1185">Reference proteome</keyword>
<gene>
    <name evidence="16" type="ORF">ACFSR5_02255</name>
</gene>
<dbReference type="InterPro" id="IPR023997">
    <property type="entry name" value="TonB-dep_OMP_SusC/RagA_CS"/>
</dbReference>
<sequence length="1125" mass="124596">MKKNLGLESACVLQFRGMYIPAIRKLLMFFKVCYLLLLISCFQLRAETFSQTITLKNKSIKLEDAFKWIEKQSDYVVLYDYTELRKLQPVHVDVTNATLNQFLDVLLKGLPLRYTIDDKTILITKRKAQAESKRQNDQSAVQPVDRSLQRSVRGTVTDETGVPLPGVSILEKGTSNGTSSGEGGRFQLQTTAAQPTLQFSRIGYETVEQIFDGTAAVRVTLKTAMSDLDEVVVVGYGVQKKTNLTGAVSAVSGKDIATRPTGQTSAALQGMAPGVTITQRSGKPGSDGGEIRVRGIGTMGNPGPLVMIDGIEGSINNIDPNLIESVSILKDAASASIYGSRAANGVILVTTKRGSGDRITLSYNNYFGWQNPTNMPKLVNALDHMLLTNEAYTNVDASPLYGEEILEAYRQQGQGSSDAYPNTDWQKEALLGNGFQQSHFLTVNGGTNKVRMLASFGYFDQKGLTLNSGFKRYTIRNNMDVQFSSKLSAKIDLQYVNPIITSPSAGIENLFQWMNSIPANQSFRNSDGSWGLGWNGNNPVSAAQDGGVATNKSPFGSINASVIYKPVEWLTAEVNYAPKYATQVNKNFREVVQSYNPDGTPSFAVPVRSALTQYNAQEMYNNMRATLTAAKSFENHAFSWLIGASREDYKIENIQGFRDTFVLPEYQVLDVGSALNQAATGSASEWALQSFFSRINYSYKDRYLLELNARYDGSSRFLKGNRYGFFPSASAGWRFSEEDFLNDAKSWLTEGKLRVSWGRLGNQLIGTYPAVSAVNLGSYTLGNQIVSTAALNDLSNPDITWESTAEKNFGLDLTLFQNVTVTADYYHRKTSDILLKLDIPLIMGLNAPYQNAGVVENKGWELAIGYRSDFERALRYNIQLNVSDVRNKVLDMRGINQTGLTVNREGYAINSLFGYETEGYFQSVDEIENHATQFGELAPGDLKYKDQNGDQAITEADKIIIGSTVPRFTYGLNAGFFYKNFDLSFVIQGVGKADGYLYGAGIQPFTTTGAIGGTIREDNKDRWTPDNTDAAYPRLAFGKNNNQQASQFWMKDASYLRLKNLQIGYELPKSLTEKIRIQRLRLFANGSNLFSMDSFWEGYDVEAPVGTGNFYPQVKVYTFGLDITF</sequence>
<keyword evidence="6" id="KW-0408">Iron</keyword>
<evidence type="ECO:0000256" key="4">
    <source>
        <dbReference type="ARBA" id="ARBA00022496"/>
    </source>
</evidence>
<evidence type="ECO:0000313" key="16">
    <source>
        <dbReference type="EMBL" id="MFD2546463.1"/>
    </source>
</evidence>
<dbReference type="InterPro" id="IPR037066">
    <property type="entry name" value="Plug_dom_sf"/>
</dbReference>
<evidence type="ECO:0000256" key="8">
    <source>
        <dbReference type="ARBA" id="ARBA00023136"/>
    </source>
</evidence>
<keyword evidence="7 11" id="KW-0798">TonB box</keyword>
<protein>
    <submittedName>
        <fullName evidence="16">TonB-dependent receptor</fullName>
    </submittedName>
</protein>
<dbReference type="Gene3D" id="2.60.40.1120">
    <property type="entry name" value="Carboxypeptidase-like, regulatory domain"/>
    <property type="match status" value="1"/>
</dbReference>
<comment type="caution">
    <text evidence="16">The sequence shown here is derived from an EMBL/GenBank/DDBJ whole genome shotgun (WGS) entry which is preliminary data.</text>
</comment>
<reference evidence="17" key="1">
    <citation type="journal article" date="2019" name="Int. J. Syst. Evol. Microbiol.">
        <title>The Global Catalogue of Microorganisms (GCM) 10K type strain sequencing project: providing services to taxonomists for standard genome sequencing and annotation.</title>
        <authorList>
            <consortium name="The Broad Institute Genomics Platform"/>
            <consortium name="The Broad Institute Genome Sequencing Center for Infectious Disease"/>
            <person name="Wu L."/>
            <person name="Ma J."/>
        </authorList>
    </citation>
    <scope>NUCLEOTIDE SEQUENCE [LARGE SCALE GENOMIC DNA]</scope>
    <source>
        <strain evidence="17">KCTC 42662</strain>
    </source>
</reference>
<proteinExistence type="inferred from homology"/>
<dbReference type="NCBIfam" id="TIGR04056">
    <property type="entry name" value="OMP_RagA_SusC"/>
    <property type="match status" value="1"/>
</dbReference>
<dbReference type="InterPro" id="IPR023996">
    <property type="entry name" value="TonB-dep_OMP_SusC/RagA"/>
</dbReference>
<organism evidence="16 17">
    <name type="scientific">Sphingobacterium suaedae</name>
    <dbReference type="NCBI Taxonomy" id="1686402"/>
    <lineage>
        <taxon>Bacteria</taxon>
        <taxon>Pseudomonadati</taxon>
        <taxon>Bacteroidota</taxon>
        <taxon>Sphingobacteriia</taxon>
        <taxon>Sphingobacteriales</taxon>
        <taxon>Sphingobacteriaceae</taxon>
        <taxon>Sphingobacterium</taxon>
    </lineage>
</organism>
<feature type="domain" description="TonB-dependent receptor-like beta-barrel" evidence="13">
    <location>
        <begin position="529"/>
        <end position="1089"/>
    </location>
</feature>
<keyword evidence="3 10" id="KW-1134">Transmembrane beta strand</keyword>
<comment type="similarity">
    <text evidence="10 11">Belongs to the TonB-dependent receptor family.</text>
</comment>
<keyword evidence="2 10" id="KW-0813">Transport</keyword>
<feature type="region of interest" description="Disordered" evidence="12">
    <location>
        <begin position="163"/>
        <end position="185"/>
    </location>
</feature>
<dbReference type="PROSITE" id="PS52016">
    <property type="entry name" value="TONB_DEPENDENT_REC_3"/>
    <property type="match status" value="1"/>
</dbReference>
<evidence type="ECO:0000259" key="14">
    <source>
        <dbReference type="Pfam" id="PF07660"/>
    </source>
</evidence>
<dbReference type="Pfam" id="PF00593">
    <property type="entry name" value="TonB_dep_Rec_b-barrel"/>
    <property type="match status" value="1"/>
</dbReference>
<dbReference type="Proteomes" id="UP001597545">
    <property type="component" value="Unassembled WGS sequence"/>
</dbReference>
<evidence type="ECO:0000259" key="15">
    <source>
        <dbReference type="Pfam" id="PF07715"/>
    </source>
</evidence>
<evidence type="ECO:0000256" key="1">
    <source>
        <dbReference type="ARBA" id="ARBA00004571"/>
    </source>
</evidence>
<comment type="subcellular location">
    <subcellularLocation>
        <location evidence="1 10">Cell outer membrane</location>
        <topology evidence="1 10">Multi-pass membrane protein</topology>
    </subcellularLocation>
</comment>
<dbReference type="Pfam" id="PF13715">
    <property type="entry name" value="CarbopepD_reg_2"/>
    <property type="match status" value="1"/>
</dbReference>
<dbReference type="EMBL" id="JBHULR010000001">
    <property type="protein sequence ID" value="MFD2546463.1"/>
    <property type="molecule type" value="Genomic_DNA"/>
</dbReference>
<dbReference type="InterPro" id="IPR039426">
    <property type="entry name" value="TonB-dep_rcpt-like"/>
</dbReference>
<dbReference type="Gene3D" id="2.170.130.10">
    <property type="entry name" value="TonB-dependent receptor, plug domain"/>
    <property type="match status" value="1"/>
</dbReference>
<dbReference type="Gene3D" id="2.40.170.20">
    <property type="entry name" value="TonB-dependent receptor, beta-barrel domain"/>
    <property type="match status" value="1"/>
</dbReference>
<dbReference type="InterPro" id="IPR008969">
    <property type="entry name" value="CarboxyPept-like_regulatory"/>
</dbReference>
<dbReference type="SUPFAM" id="SSF49464">
    <property type="entry name" value="Carboxypeptidase regulatory domain-like"/>
    <property type="match status" value="1"/>
</dbReference>
<feature type="domain" description="TonB-dependent receptor plug" evidence="15">
    <location>
        <begin position="241"/>
        <end position="346"/>
    </location>
</feature>
<evidence type="ECO:0000256" key="6">
    <source>
        <dbReference type="ARBA" id="ARBA00023004"/>
    </source>
</evidence>
<dbReference type="RefSeq" id="WP_380900274.1">
    <property type="nucleotide sequence ID" value="NZ_JBHUEG010000002.1"/>
</dbReference>
<keyword evidence="4" id="KW-0406">Ion transport</keyword>
<evidence type="ECO:0000256" key="12">
    <source>
        <dbReference type="SAM" id="MobiDB-lite"/>
    </source>
</evidence>
<evidence type="ECO:0000256" key="11">
    <source>
        <dbReference type="RuleBase" id="RU003357"/>
    </source>
</evidence>
<keyword evidence="8 10" id="KW-0472">Membrane</keyword>
<evidence type="ECO:0000259" key="13">
    <source>
        <dbReference type="Pfam" id="PF00593"/>
    </source>
</evidence>
<dbReference type="InterPro" id="IPR011662">
    <property type="entry name" value="Secretin/TonB_short_N"/>
</dbReference>
<dbReference type="Pfam" id="PF07715">
    <property type="entry name" value="Plug"/>
    <property type="match status" value="1"/>
</dbReference>
<dbReference type="Pfam" id="PF07660">
    <property type="entry name" value="STN"/>
    <property type="match status" value="1"/>
</dbReference>
<evidence type="ECO:0000256" key="5">
    <source>
        <dbReference type="ARBA" id="ARBA00022692"/>
    </source>
</evidence>
<accession>A0ABW5KDP6</accession>
<feature type="domain" description="Secretin/TonB short N-terminal" evidence="14">
    <location>
        <begin position="75"/>
        <end position="125"/>
    </location>
</feature>
<dbReference type="InterPro" id="IPR012910">
    <property type="entry name" value="Plug_dom"/>
</dbReference>